<dbReference type="Proteomes" id="UP000238649">
    <property type="component" value="Unassembled WGS sequence"/>
</dbReference>
<evidence type="ECO:0000313" key="1">
    <source>
        <dbReference type="EMBL" id="PRM87742.1"/>
    </source>
</evidence>
<evidence type="ECO:0000313" key="2">
    <source>
        <dbReference type="Proteomes" id="UP000238649"/>
    </source>
</evidence>
<dbReference type="AlphaFoldDB" id="A0A2S9SMF1"/>
<organism evidence="1 2">
    <name type="scientific">Aliarcobacter cryaerophilus</name>
    <dbReference type="NCBI Taxonomy" id="28198"/>
    <lineage>
        <taxon>Bacteria</taxon>
        <taxon>Pseudomonadati</taxon>
        <taxon>Campylobacterota</taxon>
        <taxon>Epsilonproteobacteria</taxon>
        <taxon>Campylobacterales</taxon>
        <taxon>Arcobacteraceae</taxon>
        <taxon>Aliarcobacter</taxon>
    </lineage>
</organism>
<dbReference type="Gene3D" id="1.10.1200.10">
    <property type="entry name" value="ACP-like"/>
    <property type="match status" value="1"/>
</dbReference>
<protein>
    <recommendedName>
        <fullName evidence="3">Carrier domain-containing protein</fullName>
    </recommendedName>
</protein>
<name>A0A2S9SMF1_9BACT</name>
<gene>
    <name evidence="1" type="ORF">CJ671_09795</name>
</gene>
<dbReference type="InterPro" id="IPR036736">
    <property type="entry name" value="ACP-like_sf"/>
</dbReference>
<dbReference type="EMBL" id="NXGH01000038">
    <property type="protein sequence ID" value="PRM87742.1"/>
    <property type="molecule type" value="Genomic_DNA"/>
</dbReference>
<dbReference type="OrthoDB" id="7065718at2"/>
<proteinExistence type="predicted"/>
<accession>A0A2S9SMF1</accession>
<reference evidence="1 2" key="1">
    <citation type="submission" date="2017-09" db="EMBL/GenBank/DDBJ databases">
        <title>Reassesment of A. cryaerophilus.</title>
        <authorList>
            <person name="Perez-Cataluna A."/>
            <person name="Collado L."/>
            <person name="Salgado O."/>
            <person name="Lefinanco V."/>
            <person name="Figueras M.J."/>
        </authorList>
    </citation>
    <scope>NUCLEOTIDE SEQUENCE [LARGE SCALE GENOMIC DNA]</scope>
    <source>
        <strain evidence="1 2">LMG 9871</strain>
    </source>
</reference>
<evidence type="ECO:0008006" key="3">
    <source>
        <dbReference type="Google" id="ProtNLM"/>
    </source>
</evidence>
<comment type="caution">
    <text evidence="1">The sequence shown here is derived from an EMBL/GenBank/DDBJ whole genome shotgun (WGS) entry which is preliminary data.</text>
</comment>
<sequence>MLEKVENIIIESLKEYNQDNESTKFDNPTNKTRLYGEKSVLDSIGLVYLITDIEEKVSDEFSKNIVLADEKAMSQKTSPFRDVETLAKYIQNLLEE</sequence>